<keyword evidence="1" id="KW-0732">Signal</keyword>
<gene>
    <name evidence="2" type="ORF">C0W27_08175</name>
</gene>
<dbReference type="RefSeq" id="WP_107187897.1">
    <property type="nucleotide sequence ID" value="NZ_PYOU01000005.1"/>
</dbReference>
<protein>
    <recommendedName>
        <fullName evidence="4">Lipoprotein</fullName>
    </recommendedName>
</protein>
<comment type="caution">
    <text evidence="2">The sequence shown here is derived from an EMBL/GenBank/DDBJ whole genome shotgun (WGS) entry which is preliminary data.</text>
</comment>
<feature type="chain" id="PRO_5045736841" description="Lipoprotein" evidence="1">
    <location>
        <begin position="21"/>
        <end position="353"/>
    </location>
</feature>
<sequence>MNCKYKKNLLWLLVSATLVTGCGGSDSNSSSDTTTKDIQISGSIDQSISGLALGNNNEDSKDNLHDYVLAVLDYKNIPSEENKPRFVMLHMDKNGNPIVENINYPVEWSGHPKGNDLESICKLDDNYYLAAESGYYYDESAGDYLYGRLFLIHRNASLDPDGLKSGLTVEKVYNIASNPENFANINFEGLACAPADDGSEKYNILLGDRESGVLYWDSIDSNDFLDQSDETLHLEPVGKISAPKEWKTNRNISDLFYSPQDHHLYGAASFDSKTSAHRSTLYRSSKAFNLEDTDFMKTLSPSSKINIDKIIDFNEDKIEGITGYGLEKGMFYGSDNDNNNNTFGYKLHSHITK</sequence>
<evidence type="ECO:0000256" key="1">
    <source>
        <dbReference type="SAM" id="SignalP"/>
    </source>
</evidence>
<organism evidence="2 3">
    <name type="scientific">Photobacterium angustum</name>
    <dbReference type="NCBI Taxonomy" id="661"/>
    <lineage>
        <taxon>Bacteria</taxon>
        <taxon>Pseudomonadati</taxon>
        <taxon>Pseudomonadota</taxon>
        <taxon>Gammaproteobacteria</taxon>
        <taxon>Vibrionales</taxon>
        <taxon>Vibrionaceae</taxon>
        <taxon>Photobacterium</taxon>
    </lineage>
</organism>
<dbReference type="PROSITE" id="PS51257">
    <property type="entry name" value="PROKAR_LIPOPROTEIN"/>
    <property type="match status" value="1"/>
</dbReference>
<proteinExistence type="predicted"/>
<accession>A0ABX5H5M9</accession>
<name>A0ABX5H5M9_PHOAN</name>
<evidence type="ECO:0000313" key="2">
    <source>
        <dbReference type="EMBL" id="PSX11132.1"/>
    </source>
</evidence>
<evidence type="ECO:0000313" key="3">
    <source>
        <dbReference type="Proteomes" id="UP000240989"/>
    </source>
</evidence>
<feature type="signal peptide" evidence="1">
    <location>
        <begin position="1"/>
        <end position="20"/>
    </location>
</feature>
<reference evidence="2 3" key="1">
    <citation type="submission" date="2018-01" db="EMBL/GenBank/DDBJ databases">
        <title>Whole genome sequencing of Histamine producing bacteria.</title>
        <authorList>
            <person name="Butler K."/>
        </authorList>
    </citation>
    <scope>NUCLEOTIDE SEQUENCE [LARGE SCALE GENOMIC DNA]</scope>
    <source>
        <strain evidence="2 3">A6-1</strain>
    </source>
</reference>
<keyword evidence="3" id="KW-1185">Reference proteome</keyword>
<dbReference type="Proteomes" id="UP000240989">
    <property type="component" value="Unassembled WGS sequence"/>
</dbReference>
<dbReference type="EMBL" id="PYOU01000005">
    <property type="protein sequence ID" value="PSX11132.1"/>
    <property type="molecule type" value="Genomic_DNA"/>
</dbReference>
<evidence type="ECO:0008006" key="4">
    <source>
        <dbReference type="Google" id="ProtNLM"/>
    </source>
</evidence>